<evidence type="ECO:0000313" key="3">
    <source>
        <dbReference type="Proteomes" id="UP000002640"/>
    </source>
</evidence>
<dbReference type="KEGG" id="psoj:PHYSODRAFT_435237"/>
<feature type="signal peptide" evidence="1">
    <location>
        <begin position="1"/>
        <end position="21"/>
    </location>
</feature>
<dbReference type="InParanoid" id="G4ZWC3"/>
<feature type="non-terminal residue" evidence="2">
    <location>
        <position position="1"/>
    </location>
</feature>
<accession>G4ZWC3</accession>
<organism evidence="2 3">
    <name type="scientific">Phytophthora sojae (strain P6497)</name>
    <name type="common">Soybean stem and root rot agent</name>
    <name type="synonym">Phytophthora megasperma f. sp. glycines</name>
    <dbReference type="NCBI Taxonomy" id="1094619"/>
    <lineage>
        <taxon>Eukaryota</taxon>
        <taxon>Sar</taxon>
        <taxon>Stramenopiles</taxon>
        <taxon>Oomycota</taxon>
        <taxon>Peronosporomycetes</taxon>
        <taxon>Peronosporales</taxon>
        <taxon>Peronosporaceae</taxon>
        <taxon>Phytophthora</taxon>
    </lineage>
</organism>
<evidence type="ECO:0000313" key="2">
    <source>
        <dbReference type="EMBL" id="EGZ11650.1"/>
    </source>
</evidence>
<gene>
    <name evidence="2" type="ORF">PHYSODRAFT_435237</name>
</gene>
<name>G4ZWC3_PHYSP</name>
<feature type="chain" id="PRO_5003472479" description="GAG-pre-integrase domain-containing protein" evidence="1">
    <location>
        <begin position="22"/>
        <end position="110"/>
    </location>
</feature>
<feature type="non-terminal residue" evidence="2">
    <location>
        <position position="110"/>
    </location>
</feature>
<proteinExistence type="predicted"/>
<dbReference type="Proteomes" id="UP000002640">
    <property type="component" value="Unassembled WGS sequence"/>
</dbReference>
<reference evidence="2 3" key="1">
    <citation type="journal article" date="2006" name="Science">
        <title>Phytophthora genome sequences uncover evolutionary origins and mechanisms of pathogenesis.</title>
        <authorList>
            <person name="Tyler B.M."/>
            <person name="Tripathy S."/>
            <person name="Zhang X."/>
            <person name="Dehal P."/>
            <person name="Jiang R.H."/>
            <person name="Aerts A."/>
            <person name="Arredondo F.D."/>
            <person name="Baxter L."/>
            <person name="Bensasson D."/>
            <person name="Beynon J.L."/>
            <person name="Chapman J."/>
            <person name="Damasceno C.M."/>
            <person name="Dorrance A.E."/>
            <person name="Dou D."/>
            <person name="Dickerman A.W."/>
            <person name="Dubchak I.L."/>
            <person name="Garbelotto M."/>
            <person name="Gijzen M."/>
            <person name="Gordon S.G."/>
            <person name="Govers F."/>
            <person name="Grunwald N.J."/>
            <person name="Huang W."/>
            <person name="Ivors K.L."/>
            <person name="Jones R.W."/>
            <person name="Kamoun S."/>
            <person name="Krampis K."/>
            <person name="Lamour K.H."/>
            <person name="Lee M.K."/>
            <person name="McDonald W.H."/>
            <person name="Medina M."/>
            <person name="Meijer H.J."/>
            <person name="Nordberg E.K."/>
            <person name="Maclean D.J."/>
            <person name="Ospina-Giraldo M.D."/>
            <person name="Morris P.F."/>
            <person name="Phuntumart V."/>
            <person name="Putnam N.H."/>
            <person name="Rash S."/>
            <person name="Rose J.K."/>
            <person name="Sakihama Y."/>
            <person name="Salamov A.A."/>
            <person name="Savidor A."/>
            <person name="Scheuring C.F."/>
            <person name="Smith B.M."/>
            <person name="Sobral B.W."/>
            <person name="Terry A."/>
            <person name="Torto-Alalibo T.A."/>
            <person name="Win J."/>
            <person name="Xu Z."/>
            <person name="Zhang H."/>
            <person name="Grigoriev I.V."/>
            <person name="Rokhsar D.S."/>
            <person name="Boore J.L."/>
        </authorList>
    </citation>
    <scope>NUCLEOTIDE SEQUENCE [LARGE SCALE GENOMIC DNA]</scope>
    <source>
        <strain evidence="2 3">P6497</strain>
    </source>
</reference>
<dbReference type="AlphaFoldDB" id="G4ZWC3"/>
<protein>
    <recommendedName>
        <fullName evidence="4">GAG-pre-integrase domain-containing protein</fullName>
    </recommendedName>
</protein>
<sequence>NVYHVPTLSVTLLSVSQLVHSGYIVRVAENEWSVIHGKKRTKVLRAREANGVYEVYTPESGLIPSEIGSALLAALRTNVSLATWHGRLGHLNMADCRRLAATKAVRGVVI</sequence>
<keyword evidence="1" id="KW-0732">Signal</keyword>
<keyword evidence="3" id="KW-1185">Reference proteome</keyword>
<evidence type="ECO:0000256" key="1">
    <source>
        <dbReference type="SAM" id="SignalP"/>
    </source>
</evidence>
<dbReference type="GeneID" id="20652476"/>
<evidence type="ECO:0008006" key="4">
    <source>
        <dbReference type="Google" id="ProtNLM"/>
    </source>
</evidence>
<dbReference type="EMBL" id="JH159157">
    <property type="protein sequence ID" value="EGZ11650.1"/>
    <property type="molecule type" value="Genomic_DNA"/>
</dbReference>
<dbReference type="RefSeq" id="XP_009531983.1">
    <property type="nucleotide sequence ID" value="XM_009533688.1"/>
</dbReference>